<accession>A0ACC2MM24</accession>
<proteinExistence type="predicted"/>
<organism evidence="1 2">
    <name type="scientific">Persea americana</name>
    <name type="common">Avocado</name>
    <dbReference type="NCBI Taxonomy" id="3435"/>
    <lineage>
        <taxon>Eukaryota</taxon>
        <taxon>Viridiplantae</taxon>
        <taxon>Streptophyta</taxon>
        <taxon>Embryophyta</taxon>
        <taxon>Tracheophyta</taxon>
        <taxon>Spermatophyta</taxon>
        <taxon>Magnoliopsida</taxon>
        <taxon>Magnoliidae</taxon>
        <taxon>Laurales</taxon>
        <taxon>Lauraceae</taxon>
        <taxon>Persea</taxon>
    </lineage>
</organism>
<dbReference type="Proteomes" id="UP001234297">
    <property type="component" value="Chromosome 2"/>
</dbReference>
<name>A0ACC2MM24_PERAE</name>
<evidence type="ECO:0000313" key="2">
    <source>
        <dbReference type="Proteomes" id="UP001234297"/>
    </source>
</evidence>
<sequence length="185" mass="20557">MDNRKPPVLSAEELAIIKAAAWARYQHGSASEGRPKREFYLTRSRRPPKPSRYKLEAMREANWPIARSGSHTFESPGLAHSPCDTNAPLLDSYEIMSISSDLGCVLDSTSNISYGNYVTKSHDHLADTASPSENGTIVKKVAWKLNGFWHRHAMGICGSREKMVDTAALRQRRHGSGPRPANCRP</sequence>
<keyword evidence="2" id="KW-1185">Reference proteome</keyword>
<dbReference type="EMBL" id="CM056810">
    <property type="protein sequence ID" value="KAJ8646781.1"/>
    <property type="molecule type" value="Genomic_DNA"/>
</dbReference>
<protein>
    <submittedName>
        <fullName evidence="1">Uncharacterized protein</fullName>
    </submittedName>
</protein>
<evidence type="ECO:0000313" key="1">
    <source>
        <dbReference type="EMBL" id="KAJ8646781.1"/>
    </source>
</evidence>
<comment type="caution">
    <text evidence="1">The sequence shown here is derived from an EMBL/GenBank/DDBJ whole genome shotgun (WGS) entry which is preliminary data.</text>
</comment>
<gene>
    <name evidence="1" type="ORF">MRB53_008529</name>
</gene>
<reference evidence="1 2" key="1">
    <citation type="journal article" date="2022" name="Hortic Res">
        <title>A haplotype resolved chromosomal level avocado genome allows analysis of novel avocado genes.</title>
        <authorList>
            <person name="Nath O."/>
            <person name="Fletcher S.J."/>
            <person name="Hayward A."/>
            <person name="Shaw L.M."/>
            <person name="Masouleh A.K."/>
            <person name="Furtado A."/>
            <person name="Henry R.J."/>
            <person name="Mitter N."/>
        </authorList>
    </citation>
    <scope>NUCLEOTIDE SEQUENCE [LARGE SCALE GENOMIC DNA]</scope>
    <source>
        <strain evidence="2">cv. Hass</strain>
    </source>
</reference>